<dbReference type="GO" id="GO:0003676">
    <property type="term" value="F:nucleic acid binding"/>
    <property type="evidence" value="ECO:0007669"/>
    <property type="project" value="InterPro"/>
</dbReference>
<evidence type="ECO:0000313" key="3">
    <source>
        <dbReference type="EMBL" id="CAB4284013.1"/>
    </source>
</evidence>
<dbReference type="InterPro" id="IPR002156">
    <property type="entry name" value="RNaseH_domain"/>
</dbReference>
<evidence type="ECO:0000256" key="1">
    <source>
        <dbReference type="SAM" id="Phobius"/>
    </source>
</evidence>
<keyword evidence="1" id="KW-0472">Membrane</keyword>
<evidence type="ECO:0000259" key="2">
    <source>
        <dbReference type="Pfam" id="PF13456"/>
    </source>
</evidence>
<sequence length="120" mass="13141">MKSLISDQKIILYLPIDNILEMIVAALAAMAFRKPLFMLYGAVVSPYHWCFLAKVTELLEIQEGLQLAWEAGYGSLVVETDAKIAINNIVSSNEALGLCNIVADRLAKLALGSVSTDVWL</sequence>
<name>A0A6J5V748_PRUAR</name>
<feature type="domain" description="RNase H type-1" evidence="2">
    <location>
        <begin position="29"/>
        <end position="93"/>
    </location>
</feature>
<evidence type="ECO:0000313" key="4">
    <source>
        <dbReference type="Proteomes" id="UP000507222"/>
    </source>
</evidence>
<protein>
    <recommendedName>
        <fullName evidence="2">RNase H type-1 domain-containing protein</fullName>
    </recommendedName>
</protein>
<accession>A0A6J5V748</accession>
<reference evidence="3 4" key="1">
    <citation type="submission" date="2020-05" db="EMBL/GenBank/DDBJ databases">
        <authorList>
            <person name="Campoy J."/>
            <person name="Schneeberger K."/>
            <person name="Spophaly S."/>
        </authorList>
    </citation>
    <scope>NUCLEOTIDE SEQUENCE [LARGE SCALE GENOMIC DNA]</scope>
    <source>
        <strain evidence="3">PruArmRojPasFocal</strain>
    </source>
</reference>
<dbReference type="Pfam" id="PF13456">
    <property type="entry name" value="RVT_3"/>
    <property type="match status" value="1"/>
</dbReference>
<dbReference type="EMBL" id="CAEKDK010000006">
    <property type="protein sequence ID" value="CAB4284013.1"/>
    <property type="molecule type" value="Genomic_DNA"/>
</dbReference>
<dbReference type="GO" id="GO:0004523">
    <property type="term" value="F:RNA-DNA hybrid ribonuclease activity"/>
    <property type="evidence" value="ECO:0007669"/>
    <property type="project" value="InterPro"/>
</dbReference>
<dbReference type="Proteomes" id="UP000507222">
    <property type="component" value="Unassembled WGS sequence"/>
</dbReference>
<keyword evidence="1" id="KW-0812">Transmembrane</keyword>
<gene>
    <name evidence="3" type="ORF">CURHAP_LOCUS39421</name>
</gene>
<proteinExistence type="predicted"/>
<keyword evidence="1" id="KW-1133">Transmembrane helix</keyword>
<feature type="transmembrane region" description="Helical" evidence="1">
    <location>
        <begin position="12"/>
        <end position="32"/>
    </location>
</feature>
<dbReference type="AlphaFoldDB" id="A0A6J5V748"/>
<organism evidence="3 4">
    <name type="scientific">Prunus armeniaca</name>
    <name type="common">Apricot</name>
    <name type="synonym">Armeniaca vulgaris</name>
    <dbReference type="NCBI Taxonomy" id="36596"/>
    <lineage>
        <taxon>Eukaryota</taxon>
        <taxon>Viridiplantae</taxon>
        <taxon>Streptophyta</taxon>
        <taxon>Embryophyta</taxon>
        <taxon>Tracheophyta</taxon>
        <taxon>Spermatophyta</taxon>
        <taxon>Magnoliopsida</taxon>
        <taxon>eudicotyledons</taxon>
        <taxon>Gunneridae</taxon>
        <taxon>Pentapetalae</taxon>
        <taxon>rosids</taxon>
        <taxon>fabids</taxon>
        <taxon>Rosales</taxon>
        <taxon>Rosaceae</taxon>
        <taxon>Amygdaloideae</taxon>
        <taxon>Amygdaleae</taxon>
        <taxon>Prunus</taxon>
    </lineage>
</organism>